<evidence type="ECO:0000256" key="1">
    <source>
        <dbReference type="SAM" id="MobiDB-lite"/>
    </source>
</evidence>
<evidence type="ECO:0008006" key="5">
    <source>
        <dbReference type="Google" id="ProtNLM"/>
    </source>
</evidence>
<feature type="region of interest" description="Disordered" evidence="1">
    <location>
        <begin position="60"/>
        <end position="104"/>
    </location>
</feature>
<evidence type="ECO:0000313" key="3">
    <source>
        <dbReference type="EMBL" id="SDZ64090.1"/>
    </source>
</evidence>
<organism evidence="3 4">
    <name type="scientific">Asanoa ishikariensis</name>
    <dbReference type="NCBI Taxonomy" id="137265"/>
    <lineage>
        <taxon>Bacteria</taxon>
        <taxon>Bacillati</taxon>
        <taxon>Actinomycetota</taxon>
        <taxon>Actinomycetes</taxon>
        <taxon>Micromonosporales</taxon>
        <taxon>Micromonosporaceae</taxon>
        <taxon>Asanoa</taxon>
    </lineage>
</organism>
<keyword evidence="4" id="KW-1185">Reference proteome</keyword>
<gene>
    <name evidence="3" type="ORF">SAMN05421684_7664</name>
</gene>
<keyword evidence="2" id="KW-0812">Transmembrane</keyword>
<feature type="compositionally biased region" description="Low complexity" evidence="1">
    <location>
        <begin position="86"/>
        <end position="104"/>
    </location>
</feature>
<keyword evidence="2" id="KW-1133">Transmembrane helix</keyword>
<evidence type="ECO:0000256" key="2">
    <source>
        <dbReference type="SAM" id="Phobius"/>
    </source>
</evidence>
<dbReference type="RefSeq" id="WP_090803297.1">
    <property type="nucleotide sequence ID" value="NZ_BOND01000029.1"/>
</dbReference>
<protein>
    <recommendedName>
        <fullName evidence="5">PknH-like extracellular domain-containing protein</fullName>
    </recommendedName>
</protein>
<feature type="compositionally biased region" description="Pro residues" evidence="1">
    <location>
        <begin position="63"/>
        <end position="85"/>
    </location>
</feature>
<dbReference type="AlphaFoldDB" id="A0A1H3UNS8"/>
<keyword evidence="2" id="KW-0472">Membrane</keyword>
<evidence type="ECO:0000313" key="4">
    <source>
        <dbReference type="Proteomes" id="UP000199632"/>
    </source>
</evidence>
<name>A0A1H3UNS8_9ACTN</name>
<dbReference type="EMBL" id="FNQB01000005">
    <property type="protein sequence ID" value="SDZ64090.1"/>
    <property type="molecule type" value="Genomic_DNA"/>
</dbReference>
<proteinExistence type="predicted"/>
<dbReference type="STRING" id="137265.SAMN05421684_7664"/>
<sequence>MRDLESRFAEFAGDVDARGLTDAADLRRGADRRARRRMAVLVSAGVVVVAAAGAGVFRGATAPPDPIVPPPVTPTPSFSPSPTPGPSRTSAPPTSPSVSSVPPTITSIPGRAFFAIPSERRTVHAAVNKPADFPVTKFCADPLADDSTVTARRVRESYYQSPSQVDDNAIEGVVVQAISAYGPGRAAKAMDRLRSELNGCDSYESEGITYTLETLNPPDDGDEAILVERRSEWSQGNDSDYLLAIRVGDIVTVVSDSVFEIGEADPDDVRLFGGLAVETIEDWR</sequence>
<dbReference type="Proteomes" id="UP000199632">
    <property type="component" value="Unassembled WGS sequence"/>
</dbReference>
<feature type="transmembrane region" description="Helical" evidence="2">
    <location>
        <begin position="38"/>
        <end position="57"/>
    </location>
</feature>
<accession>A0A1H3UNS8</accession>
<reference evidence="4" key="1">
    <citation type="submission" date="2016-10" db="EMBL/GenBank/DDBJ databases">
        <authorList>
            <person name="Varghese N."/>
            <person name="Submissions S."/>
        </authorList>
    </citation>
    <scope>NUCLEOTIDE SEQUENCE [LARGE SCALE GENOMIC DNA]</scope>
    <source>
        <strain evidence="4">DSM 44718</strain>
    </source>
</reference>